<dbReference type="InterPro" id="IPR039425">
    <property type="entry name" value="RNA_pol_sigma-70-like"/>
</dbReference>
<evidence type="ECO:0000259" key="6">
    <source>
        <dbReference type="Pfam" id="PF04542"/>
    </source>
</evidence>
<dbReference type="AlphaFoldDB" id="A0A8A4TNF9"/>
<dbReference type="Gene3D" id="1.10.1740.10">
    <property type="match status" value="1"/>
</dbReference>
<dbReference type="PANTHER" id="PTHR43133:SF8">
    <property type="entry name" value="RNA POLYMERASE SIGMA FACTOR HI_1459-RELATED"/>
    <property type="match status" value="1"/>
</dbReference>
<evidence type="ECO:0000256" key="3">
    <source>
        <dbReference type="ARBA" id="ARBA00023082"/>
    </source>
</evidence>
<keyword evidence="5" id="KW-0804">Transcription</keyword>
<organism evidence="7 8">
    <name type="scientific">Sulfidibacter corallicola</name>
    <dbReference type="NCBI Taxonomy" id="2818388"/>
    <lineage>
        <taxon>Bacteria</taxon>
        <taxon>Pseudomonadati</taxon>
        <taxon>Acidobacteriota</taxon>
        <taxon>Holophagae</taxon>
        <taxon>Acanthopleuribacterales</taxon>
        <taxon>Acanthopleuribacteraceae</taxon>
        <taxon>Sulfidibacter</taxon>
    </lineage>
</organism>
<dbReference type="GO" id="GO:0003677">
    <property type="term" value="F:DNA binding"/>
    <property type="evidence" value="ECO:0007669"/>
    <property type="project" value="UniProtKB-KW"/>
</dbReference>
<dbReference type="InterPro" id="IPR013325">
    <property type="entry name" value="RNA_pol_sigma_r2"/>
</dbReference>
<keyword evidence="2" id="KW-0805">Transcription regulation</keyword>
<keyword evidence="8" id="KW-1185">Reference proteome</keyword>
<evidence type="ECO:0000256" key="4">
    <source>
        <dbReference type="ARBA" id="ARBA00023125"/>
    </source>
</evidence>
<dbReference type="InterPro" id="IPR036388">
    <property type="entry name" value="WH-like_DNA-bd_sf"/>
</dbReference>
<evidence type="ECO:0000256" key="5">
    <source>
        <dbReference type="ARBA" id="ARBA00023163"/>
    </source>
</evidence>
<dbReference type="SUPFAM" id="SSF88946">
    <property type="entry name" value="Sigma2 domain of RNA polymerase sigma factors"/>
    <property type="match status" value="1"/>
</dbReference>
<dbReference type="PANTHER" id="PTHR43133">
    <property type="entry name" value="RNA POLYMERASE ECF-TYPE SIGMA FACTO"/>
    <property type="match status" value="1"/>
</dbReference>
<dbReference type="InterPro" id="IPR007627">
    <property type="entry name" value="RNA_pol_sigma70_r2"/>
</dbReference>
<evidence type="ECO:0000256" key="1">
    <source>
        <dbReference type="ARBA" id="ARBA00010641"/>
    </source>
</evidence>
<dbReference type="SUPFAM" id="SSF88659">
    <property type="entry name" value="Sigma3 and sigma4 domains of RNA polymerase sigma factors"/>
    <property type="match status" value="1"/>
</dbReference>
<dbReference type="Gene3D" id="1.10.10.10">
    <property type="entry name" value="Winged helix-like DNA-binding domain superfamily/Winged helix DNA-binding domain"/>
    <property type="match status" value="1"/>
</dbReference>
<evidence type="ECO:0000256" key="2">
    <source>
        <dbReference type="ARBA" id="ARBA00023015"/>
    </source>
</evidence>
<dbReference type="GO" id="GO:0016987">
    <property type="term" value="F:sigma factor activity"/>
    <property type="evidence" value="ECO:0007669"/>
    <property type="project" value="UniProtKB-KW"/>
</dbReference>
<proteinExistence type="inferred from homology"/>
<dbReference type="EMBL" id="CP071793">
    <property type="protein sequence ID" value="QTD51093.1"/>
    <property type="molecule type" value="Genomic_DNA"/>
</dbReference>
<comment type="similarity">
    <text evidence="1">Belongs to the sigma-70 factor family. ECF subfamily.</text>
</comment>
<name>A0A8A4TNF9_SULCO</name>
<dbReference type="GO" id="GO:0006352">
    <property type="term" value="P:DNA-templated transcription initiation"/>
    <property type="evidence" value="ECO:0007669"/>
    <property type="project" value="InterPro"/>
</dbReference>
<keyword evidence="3" id="KW-0731">Sigma factor</keyword>
<evidence type="ECO:0000313" key="8">
    <source>
        <dbReference type="Proteomes" id="UP000663929"/>
    </source>
</evidence>
<accession>A0A8A4TNF9</accession>
<dbReference type="Pfam" id="PF04542">
    <property type="entry name" value="Sigma70_r2"/>
    <property type="match status" value="1"/>
</dbReference>
<protein>
    <submittedName>
        <fullName evidence="7">Sigma-70 family RNA polymerase sigma factor</fullName>
    </submittedName>
</protein>
<dbReference type="InterPro" id="IPR013324">
    <property type="entry name" value="RNA_pol_sigma_r3/r4-like"/>
</dbReference>
<dbReference type="NCBIfam" id="TIGR02937">
    <property type="entry name" value="sigma70-ECF"/>
    <property type="match status" value="1"/>
</dbReference>
<dbReference type="InterPro" id="IPR014284">
    <property type="entry name" value="RNA_pol_sigma-70_dom"/>
</dbReference>
<gene>
    <name evidence="7" type="ORF">J3U87_01375</name>
</gene>
<dbReference type="KEGG" id="scor:J3U87_01375"/>
<dbReference type="Proteomes" id="UP000663929">
    <property type="component" value="Chromosome"/>
</dbReference>
<keyword evidence="4" id="KW-0238">DNA-binding</keyword>
<evidence type="ECO:0000313" key="7">
    <source>
        <dbReference type="EMBL" id="QTD51093.1"/>
    </source>
</evidence>
<feature type="domain" description="RNA polymerase sigma-70 region 2" evidence="6">
    <location>
        <begin position="38"/>
        <end position="94"/>
    </location>
</feature>
<reference evidence="7" key="1">
    <citation type="submission" date="2021-03" db="EMBL/GenBank/DDBJ databases">
        <title>Acanthopleuribacteraceae sp. M133.</title>
        <authorList>
            <person name="Wang G."/>
        </authorList>
    </citation>
    <scope>NUCLEOTIDE SEQUENCE</scope>
    <source>
        <strain evidence="7">M133</strain>
    </source>
</reference>
<sequence length="207" mass="24408">MALVPRLEAALFKKIWTQTDRELIQRCLEGDQPAWNALVNRYKRLVYHFPSDARLRAEDCDEVFQETFMAIYKQLDKLLEVDELSRWIATVAQRITWKTANRRRGQMDYEVPQEYDVIDPDDIAPRQMELKVQQAMVRQSLAMLNTKCRKLLYLLFYEHDSSDYQAISKQAGIPHGSIGPTRKRCLVKFKDLLKKRGINEKNVSDWL</sequence>